<organism evidence="1 2">
    <name type="scientific">Sunxiuqinia dokdonensis</name>
    <dbReference type="NCBI Taxonomy" id="1409788"/>
    <lineage>
        <taxon>Bacteria</taxon>
        <taxon>Pseudomonadati</taxon>
        <taxon>Bacteroidota</taxon>
        <taxon>Bacteroidia</taxon>
        <taxon>Marinilabiliales</taxon>
        <taxon>Prolixibacteraceae</taxon>
        <taxon>Sunxiuqinia</taxon>
    </lineage>
</organism>
<dbReference type="RefSeq" id="WP_157624937.1">
    <property type="nucleotide sequence ID" value="NZ_LGIA01000173.1"/>
</dbReference>
<dbReference type="Gene3D" id="3.90.1480.10">
    <property type="entry name" value="Alpha-2,3-sialyltransferase"/>
    <property type="match status" value="1"/>
</dbReference>
<proteinExistence type="predicted"/>
<protein>
    <submittedName>
        <fullName evidence="1">Uncharacterized protein</fullName>
    </submittedName>
</protein>
<evidence type="ECO:0000313" key="1">
    <source>
        <dbReference type="EMBL" id="KOH43976.1"/>
    </source>
</evidence>
<keyword evidence="2" id="KW-1185">Reference proteome</keyword>
<dbReference type="EMBL" id="LGIA01000173">
    <property type="protein sequence ID" value="KOH43976.1"/>
    <property type="molecule type" value="Genomic_DNA"/>
</dbReference>
<gene>
    <name evidence="1" type="ORF">NC99_31920</name>
</gene>
<accession>A0A0L8V6A7</accession>
<evidence type="ECO:0000313" key="2">
    <source>
        <dbReference type="Proteomes" id="UP000036958"/>
    </source>
</evidence>
<sequence>MMLDFLLWVQRFAQNLSKSLSSVVKILVLSKKPKTMVKRSNDEAVILANGPSLDTMIEESIDFLNDKDLVCVNHFPSTEYFERLKPRYLISSAPDLWRDDIEPFYMRQSDNLFETLSRKTTWDLIFYFPFEARKYKRWQSFLEKNSLIKIVYYNTTPIEGWKPFRHWCFRHNLGMPRPHNVLIPSIFLLINSGYRKIYLWGADHSWLKDISVDEQNNALINQKHFYDEHTSVARPLDWKGVGARKLHEILYKFMTAFASYFVIDEYAKSRNVRIINKTKGSFIDAFEREN</sequence>
<dbReference type="STRING" id="1409788.NC99_31920"/>
<name>A0A0L8V6A7_9BACT</name>
<dbReference type="PATRIC" id="fig|1409788.3.peg.3276"/>
<comment type="caution">
    <text evidence="1">The sequence shown here is derived from an EMBL/GenBank/DDBJ whole genome shotgun (WGS) entry which is preliminary data.</text>
</comment>
<reference evidence="2" key="1">
    <citation type="submission" date="2015-07" db="EMBL/GenBank/DDBJ databases">
        <title>Genome sequencing of Sunxiuqinia dokdonensis strain SK.</title>
        <authorList>
            <person name="Ahn S."/>
            <person name="Kim B.-C."/>
        </authorList>
    </citation>
    <scope>NUCLEOTIDE SEQUENCE [LARGE SCALE GENOMIC DNA]</scope>
    <source>
        <strain evidence="2">SK</strain>
    </source>
</reference>
<dbReference type="OrthoDB" id="5328262at2"/>
<dbReference type="AlphaFoldDB" id="A0A0L8V6A7"/>
<dbReference type="Proteomes" id="UP000036958">
    <property type="component" value="Unassembled WGS sequence"/>
</dbReference>